<dbReference type="HOGENOM" id="CLU_945091_0_0_1"/>
<evidence type="ECO:0000256" key="4">
    <source>
        <dbReference type="ARBA" id="ARBA00022737"/>
    </source>
</evidence>
<evidence type="ECO:0000256" key="12">
    <source>
        <dbReference type="SAM" id="MobiDB-lite"/>
    </source>
</evidence>
<evidence type="ECO:0000256" key="6">
    <source>
        <dbReference type="ARBA" id="ARBA00022833"/>
    </source>
</evidence>
<comment type="subcellular location">
    <subcellularLocation>
        <location evidence="1">Nucleus</location>
    </subcellularLocation>
</comment>
<evidence type="ECO:0000313" key="14">
    <source>
        <dbReference type="EMBL" id="CAF91871.1"/>
    </source>
</evidence>
<evidence type="ECO:0000256" key="1">
    <source>
        <dbReference type="ARBA" id="ARBA00004123"/>
    </source>
</evidence>
<dbReference type="AlphaFoldDB" id="Q4T5G1"/>
<feature type="non-terminal residue" evidence="14">
    <location>
        <position position="341"/>
    </location>
</feature>
<dbReference type="FunFam" id="3.30.160.60:FF:001370">
    <property type="entry name" value="Zinc finger protein"/>
    <property type="match status" value="1"/>
</dbReference>
<evidence type="ECO:0000256" key="9">
    <source>
        <dbReference type="ARBA" id="ARBA00023163"/>
    </source>
</evidence>
<dbReference type="KEGG" id="tng:GSTEN00006829G001"/>
<feature type="compositionally biased region" description="Polar residues" evidence="12">
    <location>
        <begin position="74"/>
        <end position="83"/>
    </location>
</feature>
<comment type="caution">
    <text evidence="14">The sequence shown here is derived from an EMBL/GenBank/DDBJ whole genome shotgun (WGS) entry which is preliminary data.</text>
</comment>
<keyword evidence="10" id="KW-0539">Nucleus</keyword>
<dbReference type="Pfam" id="PF23561">
    <property type="entry name" value="zf-C2H2_15"/>
    <property type="match status" value="1"/>
</dbReference>
<dbReference type="GO" id="GO:0008270">
    <property type="term" value="F:zinc ion binding"/>
    <property type="evidence" value="ECO:0007669"/>
    <property type="project" value="UniProtKB-KW"/>
</dbReference>
<feature type="region of interest" description="Disordered" evidence="12">
    <location>
        <begin position="60"/>
        <end position="118"/>
    </location>
</feature>
<dbReference type="InterPro" id="IPR050752">
    <property type="entry name" value="C2H2-ZF_domain"/>
</dbReference>
<name>Q4T5G1_TETNG</name>
<reference evidence="14" key="1">
    <citation type="journal article" date="2004" name="Nature">
        <title>Genome duplication in the teleost fish Tetraodon nigroviridis reveals the early vertebrate proto-karyotype.</title>
        <authorList>
            <person name="Jaillon O."/>
            <person name="Aury J.-M."/>
            <person name="Brunet F."/>
            <person name="Petit J.-L."/>
            <person name="Stange-Thomann N."/>
            <person name="Mauceli E."/>
            <person name="Bouneau L."/>
            <person name="Fischer C."/>
            <person name="Ozouf-Costaz C."/>
            <person name="Bernot A."/>
            <person name="Nicaud S."/>
            <person name="Jaffe D."/>
            <person name="Fisher S."/>
            <person name="Lutfalla G."/>
            <person name="Dossat C."/>
            <person name="Segurens B."/>
            <person name="Dasilva C."/>
            <person name="Salanoubat M."/>
            <person name="Levy M."/>
            <person name="Boudet N."/>
            <person name="Castellano S."/>
            <person name="Anthouard V."/>
            <person name="Jubin C."/>
            <person name="Castelli V."/>
            <person name="Katinka M."/>
            <person name="Vacherie B."/>
            <person name="Biemont C."/>
            <person name="Skalli Z."/>
            <person name="Cattolico L."/>
            <person name="Poulain J."/>
            <person name="De Berardinis V."/>
            <person name="Cruaud C."/>
            <person name="Duprat S."/>
            <person name="Brottier P."/>
            <person name="Coutanceau J.-P."/>
            <person name="Gouzy J."/>
            <person name="Parra G."/>
            <person name="Lardier G."/>
            <person name="Chapple C."/>
            <person name="McKernan K.J."/>
            <person name="McEwan P."/>
            <person name="Bosak S."/>
            <person name="Kellis M."/>
            <person name="Volff J.-N."/>
            <person name="Guigo R."/>
            <person name="Zody M.C."/>
            <person name="Mesirov J."/>
            <person name="Lindblad-Toh K."/>
            <person name="Birren B."/>
            <person name="Nusbaum C."/>
            <person name="Kahn D."/>
            <person name="Robinson-Rechavi M."/>
            <person name="Laudet V."/>
            <person name="Schachter V."/>
            <person name="Quetier F."/>
            <person name="Saurin W."/>
            <person name="Scarpelli C."/>
            <person name="Wincker P."/>
            <person name="Lander E.S."/>
            <person name="Weissenbach J."/>
            <person name="Roest Crollius H."/>
        </authorList>
    </citation>
    <scope>NUCLEOTIDE SEQUENCE [LARGE SCALE GENOMIC DNA]</scope>
</reference>
<evidence type="ECO:0000256" key="8">
    <source>
        <dbReference type="ARBA" id="ARBA00023125"/>
    </source>
</evidence>
<dbReference type="PANTHER" id="PTHR24384">
    <property type="entry name" value="FINGER PUTATIVE TRANSCRIPTION FACTOR FAMILY-RELATED"/>
    <property type="match status" value="1"/>
</dbReference>
<feature type="compositionally biased region" description="Basic and acidic residues" evidence="12">
    <location>
        <begin position="182"/>
        <end position="197"/>
    </location>
</feature>
<dbReference type="PROSITE" id="PS00028">
    <property type="entry name" value="ZINC_FINGER_C2H2_1"/>
    <property type="match status" value="1"/>
</dbReference>
<dbReference type="GO" id="GO:0000978">
    <property type="term" value="F:RNA polymerase II cis-regulatory region sequence-specific DNA binding"/>
    <property type="evidence" value="ECO:0007669"/>
    <property type="project" value="TreeGrafter"/>
</dbReference>
<dbReference type="InterPro" id="IPR056436">
    <property type="entry name" value="Znf-C2H2_ZIC1-5/GLI1-3-like"/>
</dbReference>
<evidence type="ECO:0000259" key="13">
    <source>
        <dbReference type="PROSITE" id="PS50157"/>
    </source>
</evidence>
<evidence type="ECO:0000256" key="10">
    <source>
        <dbReference type="ARBA" id="ARBA00023242"/>
    </source>
</evidence>
<feature type="domain" description="C2H2-type" evidence="13">
    <location>
        <begin position="296"/>
        <end position="323"/>
    </location>
</feature>
<keyword evidence="7" id="KW-0805">Transcription regulation</keyword>
<dbReference type="GO" id="GO:0000981">
    <property type="term" value="F:DNA-binding transcription factor activity, RNA polymerase II-specific"/>
    <property type="evidence" value="ECO:0007669"/>
    <property type="project" value="TreeGrafter"/>
</dbReference>
<keyword evidence="4" id="KW-0677">Repeat</keyword>
<evidence type="ECO:0000256" key="5">
    <source>
        <dbReference type="ARBA" id="ARBA00022771"/>
    </source>
</evidence>
<dbReference type="InterPro" id="IPR036236">
    <property type="entry name" value="Znf_C2H2_sf"/>
</dbReference>
<organism evidence="14">
    <name type="scientific">Tetraodon nigroviridis</name>
    <name type="common">Spotted green pufferfish</name>
    <name type="synonym">Chelonodon nigroviridis</name>
    <dbReference type="NCBI Taxonomy" id="99883"/>
    <lineage>
        <taxon>Eukaryota</taxon>
        <taxon>Metazoa</taxon>
        <taxon>Chordata</taxon>
        <taxon>Craniata</taxon>
        <taxon>Vertebrata</taxon>
        <taxon>Euteleostomi</taxon>
        <taxon>Actinopterygii</taxon>
        <taxon>Neopterygii</taxon>
        <taxon>Teleostei</taxon>
        <taxon>Neoteleostei</taxon>
        <taxon>Acanthomorphata</taxon>
        <taxon>Eupercaria</taxon>
        <taxon>Tetraodontiformes</taxon>
        <taxon>Tetradontoidea</taxon>
        <taxon>Tetraodontidae</taxon>
        <taxon>Tetraodon</taxon>
    </lineage>
</organism>
<keyword evidence="6" id="KW-0862">Zinc</keyword>
<gene>
    <name evidence="14" type="ORF">GSTENG00006829001</name>
</gene>
<keyword evidence="8" id="KW-0238">DNA-binding</keyword>
<dbReference type="SMART" id="SM00355">
    <property type="entry name" value="ZnF_C2H2"/>
    <property type="match status" value="1"/>
</dbReference>
<evidence type="ECO:0000256" key="7">
    <source>
        <dbReference type="ARBA" id="ARBA00023015"/>
    </source>
</evidence>
<sequence>MSVCVEDLRTFVLERLTVAAEEILRVFHQKIEGYEDEVNYQRRLVESVWRPEIKLHRTEFSQPPVCQEEEVPAYQQQDRSSSLDQEDSEPPPIKEEQEEPWCHQDREQLTVKEESDTSLVTHIQEEDDQREDQILDLNPAQSDEKSEMDTTVGSSVSPEPDCDQQLPSNSPHVAESQDQEDDNNKDSESTADEELKPTVKQNKRKRHRGNANNPADSAVDCDTHTGATSATFTAGEKVEQFKSDLTEHWRIQSSDNQAAAATTCGKGLRGSGCEVTPSAKPGSDEHIKAHTGEKSYLCERCGKSFKHRSALTTHMRVHTGEKPVVNISCHLQFSSEVSITI</sequence>
<evidence type="ECO:0000256" key="11">
    <source>
        <dbReference type="PROSITE-ProRule" id="PRU00042"/>
    </source>
</evidence>
<feature type="region of interest" description="Disordered" evidence="12">
    <location>
        <begin position="138"/>
        <end position="222"/>
    </location>
</feature>
<evidence type="ECO:0000256" key="2">
    <source>
        <dbReference type="ARBA" id="ARBA00006991"/>
    </source>
</evidence>
<dbReference type="SUPFAM" id="SSF57667">
    <property type="entry name" value="beta-beta-alpha zinc fingers"/>
    <property type="match status" value="1"/>
</dbReference>
<feature type="compositionally biased region" description="Basic and acidic residues" evidence="12">
    <location>
        <begin position="92"/>
        <end position="115"/>
    </location>
</feature>
<keyword evidence="5 11" id="KW-0863">Zinc-finger</keyword>
<reference evidence="14" key="2">
    <citation type="submission" date="2004-02" db="EMBL/GenBank/DDBJ databases">
        <authorList>
            <consortium name="Genoscope"/>
            <consortium name="Whitehead Institute Centre for Genome Research"/>
        </authorList>
    </citation>
    <scope>NUCLEOTIDE SEQUENCE</scope>
</reference>
<dbReference type="OrthoDB" id="8939517at2759"/>
<dbReference type="PANTHER" id="PTHR24384:SF189">
    <property type="entry name" value="C2H2-TYPE DOMAIN-CONTAINING PROTEIN-RELATED"/>
    <property type="match status" value="1"/>
</dbReference>
<proteinExistence type="inferred from homology"/>
<dbReference type="InterPro" id="IPR013087">
    <property type="entry name" value="Znf_C2H2_type"/>
</dbReference>
<keyword evidence="3" id="KW-0479">Metal-binding</keyword>
<dbReference type="EMBL" id="CAAE01009281">
    <property type="protein sequence ID" value="CAF91871.1"/>
    <property type="molecule type" value="Genomic_DNA"/>
</dbReference>
<accession>Q4T5G1</accession>
<dbReference type="PROSITE" id="PS50157">
    <property type="entry name" value="ZINC_FINGER_C2H2_2"/>
    <property type="match status" value="1"/>
</dbReference>
<comment type="similarity">
    <text evidence="2">Belongs to the krueppel C2H2-type zinc-finger protein family.</text>
</comment>
<dbReference type="GO" id="GO:0005634">
    <property type="term" value="C:nucleus"/>
    <property type="evidence" value="ECO:0007669"/>
    <property type="project" value="UniProtKB-SubCell"/>
</dbReference>
<dbReference type="Gene3D" id="3.30.160.60">
    <property type="entry name" value="Classic Zinc Finger"/>
    <property type="match status" value="1"/>
</dbReference>
<protein>
    <submittedName>
        <fullName evidence="14">(spotted green pufferfish) hypothetical protein</fullName>
    </submittedName>
</protein>
<evidence type="ECO:0000256" key="3">
    <source>
        <dbReference type="ARBA" id="ARBA00022723"/>
    </source>
</evidence>
<keyword evidence="9" id="KW-0804">Transcription</keyword>